<comment type="caution">
    <text evidence="1">The sequence shown here is derived from an EMBL/GenBank/DDBJ whole genome shotgun (WGS) entry which is preliminary data.</text>
</comment>
<dbReference type="Proteomes" id="UP001209878">
    <property type="component" value="Unassembled WGS sequence"/>
</dbReference>
<proteinExistence type="predicted"/>
<sequence length="21" mass="2375">MREGCSTHIHHCLEPGTCLYS</sequence>
<dbReference type="EMBL" id="JAODUO010000228">
    <property type="protein sequence ID" value="KAK2185636.1"/>
    <property type="molecule type" value="Genomic_DNA"/>
</dbReference>
<gene>
    <name evidence="1" type="ORF">NP493_229g02047</name>
</gene>
<accession>A0AAD9P0A9</accession>
<evidence type="ECO:0000313" key="1">
    <source>
        <dbReference type="EMBL" id="KAK2185636.1"/>
    </source>
</evidence>
<keyword evidence="2" id="KW-1185">Reference proteome</keyword>
<evidence type="ECO:0000313" key="2">
    <source>
        <dbReference type="Proteomes" id="UP001209878"/>
    </source>
</evidence>
<dbReference type="AlphaFoldDB" id="A0AAD9P0A9"/>
<organism evidence="1 2">
    <name type="scientific">Ridgeia piscesae</name>
    <name type="common">Tubeworm</name>
    <dbReference type="NCBI Taxonomy" id="27915"/>
    <lineage>
        <taxon>Eukaryota</taxon>
        <taxon>Metazoa</taxon>
        <taxon>Spiralia</taxon>
        <taxon>Lophotrochozoa</taxon>
        <taxon>Annelida</taxon>
        <taxon>Polychaeta</taxon>
        <taxon>Sedentaria</taxon>
        <taxon>Canalipalpata</taxon>
        <taxon>Sabellida</taxon>
        <taxon>Siboglinidae</taxon>
        <taxon>Ridgeia</taxon>
    </lineage>
</organism>
<reference evidence="1" key="1">
    <citation type="journal article" date="2023" name="Mol. Biol. Evol.">
        <title>Third-Generation Sequencing Reveals the Adaptive Role of the Epigenome in Three Deep-Sea Polychaetes.</title>
        <authorList>
            <person name="Perez M."/>
            <person name="Aroh O."/>
            <person name="Sun Y."/>
            <person name="Lan Y."/>
            <person name="Juniper S.K."/>
            <person name="Young C.R."/>
            <person name="Angers B."/>
            <person name="Qian P.Y."/>
        </authorList>
    </citation>
    <scope>NUCLEOTIDE SEQUENCE</scope>
    <source>
        <strain evidence="1">R07B-5</strain>
    </source>
</reference>
<name>A0AAD9P0A9_RIDPI</name>
<protein>
    <submittedName>
        <fullName evidence="1">Uncharacterized protein</fullName>
    </submittedName>
</protein>